<evidence type="ECO:0000256" key="1">
    <source>
        <dbReference type="SAM" id="Phobius"/>
    </source>
</evidence>
<accession>A0AAE3VUY8</accession>
<feature type="transmembrane region" description="Helical" evidence="1">
    <location>
        <begin position="122"/>
        <end position="143"/>
    </location>
</feature>
<name>A0AAE3VUY8_9ACTN</name>
<reference evidence="2 3" key="1">
    <citation type="submission" date="2023-07" db="EMBL/GenBank/DDBJ databases">
        <title>Sequencing the genomes of 1000 actinobacteria strains.</title>
        <authorList>
            <person name="Klenk H.-P."/>
        </authorList>
    </citation>
    <scope>NUCLEOTIDE SEQUENCE [LARGE SCALE GENOMIC DNA]</scope>
    <source>
        <strain evidence="2 3">DSM 44709</strain>
    </source>
</reference>
<proteinExistence type="predicted"/>
<organism evidence="2 3">
    <name type="scientific">Catenuloplanes indicus</name>
    <dbReference type="NCBI Taxonomy" id="137267"/>
    <lineage>
        <taxon>Bacteria</taxon>
        <taxon>Bacillati</taxon>
        <taxon>Actinomycetota</taxon>
        <taxon>Actinomycetes</taxon>
        <taxon>Micromonosporales</taxon>
        <taxon>Micromonosporaceae</taxon>
        <taxon>Catenuloplanes</taxon>
    </lineage>
</organism>
<gene>
    <name evidence="2" type="ORF">J2S42_000880</name>
</gene>
<keyword evidence="1" id="KW-0472">Membrane</keyword>
<dbReference type="Proteomes" id="UP001240236">
    <property type="component" value="Unassembled WGS sequence"/>
</dbReference>
<dbReference type="RefSeq" id="WP_307235438.1">
    <property type="nucleotide sequence ID" value="NZ_JAUSUZ010000001.1"/>
</dbReference>
<feature type="transmembrane region" description="Helical" evidence="1">
    <location>
        <begin position="150"/>
        <end position="168"/>
    </location>
</feature>
<evidence type="ECO:0000313" key="3">
    <source>
        <dbReference type="Proteomes" id="UP001240236"/>
    </source>
</evidence>
<dbReference type="EMBL" id="JAUSUZ010000001">
    <property type="protein sequence ID" value="MDQ0364211.1"/>
    <property type="molecule type" value="Genomic_DNA"/>
</dbReference>
<evidence type="ECO:0000313" key="2">
    <source>
        <dbReference type="EMBL" id="MDQ0364211.1"/>
    </source>
</evidence>
<keyword evidence="3" id="KW-1185">Reference proteome</keyword>
<keyword evidence="1" id="KW-1133">Transmembrane helix</keyword>
<sequence length="300" mass="31038">MIDRTGRWIGLAGAMMCGLWVSVALELDALAFEGGGGVSLDALHIYVVEPDLYSSWAYENDGSLALLALATTVTAGVRAPWARLLGGAWLAILAVVHVADGLGQRSDPDGYSSTYAGHTDEVGTVLVVAGAVTAVVAVALLAGLYLVHDVLIVLLWAGAAAMHATVVLGATPNLDQGEYLDTRFTPLVWVPAGLMVAAAGYATAATVFSFRLRRRGRPPRVWAIAELFRAVSGRYGGRPAGFEAFPRLRTMLLGGGAGIVLIFSAFVAGFAGTPAVVTPPAGIPSDTPVTAPSPTPSVTR</sequence>
<comment type="caution">
    <text evidence="2">The sequence shown here is derived from an EMBL/GenBank/DDBJ whole genome shotgun (WGS) entry which is preliminary data.</text>
</comment>
<protein>
    <submittedName>
        <fullName evidence="2">Uncharacterized protein</fullName>
    </submittedName>
</protein>
<keyword evidence="1" id="KW-0812">Transmembrane</keyword>
<feature type="transmembrane region" description="Helical" evidence="1">
    <location>
        <begin position="251"/>
        <end position="271"/>
    </location>
</feature>
<dbReference type="AlphaFoldDB" id="A0AAE3VUY8"/>
<feature type="transmembrane region" description="Helical" evidence="1">
    <location>
        <begin position="188"/>
        <end position="210"/>
    </location>
</feature>
<feature type="transmembrane region" description="Helical" evidence="1">
    <location>
        <begin position="84"/>
        <end position="102"/>
    </location>
</feature>